<dbReference type="Pfam" id="PF00664">
    <property type="entry name" value="ABC_membrane"/>
    <property type="match status" value="1"/>
</dbReference>
<evidence type="ECO:0000256" key="7">
    <source>
        <dbReference type="ARBA" id="ARBA00022989"/>
    </source>
</evidence>
<evidence type="ECO:0000256" key="8">
    <source>
        <dbReference type="ARBA" id="ARBA00023136"/>
    </source>
</evidence>
<proteinExistence type="inferred from homology"/>
<feature type="transmembrane region" description="Helical" evidence="11">
    <location>
        <begin position="216"/>
        <end position="234"/>
    </location>
</feature>
<keyword evidence="2" id="KW-0813">Transport</keyword>
<dbReference type="InterPro" id="IPR003593">
    <property type="entry name" value="AAA+_ATPase"/>
</dbReference>
<feature type="compositionally biased region" description="Basic and acidic residues" evidence="10">
    <location>
        <begin position="585"/>
        <end position="597"/>
    </location>
</feature>
<evidence type="ECO:0000256" key="4">
    <source>
        <dbReference type="ARBA" id="ARBA00022692"/>
    </source>
</evidence>
<feature type="transmembrane region" description="Helical" evidence="11">
    <location>
        <begin position="297"/>
        <end position="319"/>
    </location>
</feature>
<dbReference type="SUPFAM" id="SSF52540">
    <property type="entry name" value="P-loop containing nucleoside triphosphate hydrolases"/>
    <property type="match status" value="2"/>
</dbReference>
<reference evidence="14" key="1">
    <citation type="submission" date="2024-07" db="EMBL/GenBank/DDBJ databases">
        <authorList>
            <person name="fu j."/>
        </authorList>
    </citation>
    <scope>NUCLEOTIDE SEQUENCE</scope>
    <source>
        <strain evidence="14">P10A9</strain>
    </source>
</reference>
<evidence type="ECO:0000256" key="1">
    <source>
        <dbReference type="ARBA" id="ARBA00004651"/>
    </source>
</evidence>
<feature type="transmembrane region" description="Helical" evidence="11">
    <location>
        <begin position="190"/>
        <end position="210"/>
    </location>
</feature>
<dbReference type="GO" id="GO:0140359">
    <property type="term" value="F:ABC-type transporter activity"/>
    <property type="evidence" value="ECO:0007669"/>
    <property type="project" value="InterPro"/>
</dbReference>
<dbReference type="AlphaFoldDB" id="A0AB39L2X7"/>
<keyword evidence="4 11" id="KW-0812">Transmembrane</keyword>
<dbReference type="InterPro" id="IPR036640">
    <property type="entry name" value="ABC1_TM_sf"/>
</dbReference>
<dbReference type="InterPro" id="IPR011527">
    <property type="entry name" value="ABC1_TM_dom"/>
</dbReference>
<dbReference type="SUPFAM" id="SSF90123">
    <property type="entry name" value="ABC transporter transmembrane region"/>
    <property type="match status" value="1"/>
</dbReference>
<feature type="domain" description="ABC transporter" evidence="12">
    <location>
        <begin position="391"/>
        <end position="709"/>
    </location>
</feature>
<dbReference type="PROSITE" id="PS50893">
    <property type="entry name" value="ABC_TRANSPORTER_2"/>
    <property type="match status" value="1"/>
</dbReference>
<comment type="subcellular location">
    <subcellularLocation>
        <location evidence="1">Cell membrane</location>
        <topology evidence="1">Multi-pass membrane protein</topology>
    </subcellularLocation>
</comment>
<accession>A0AB39L2X7</accession>
<dbReference type="KEGG" id="spue:AB5L97_15605"/>
<feature type="transmembrane region" description="Helical" evidence="11">
    <location>
        <begin position="71"/>
        <end position="92"/>
    </location>
</feature>
<keyword evidence="8 11" id="KW-0472">Membrane</keyword>
<dbReference type="SMART" id="SM00382">
    <property type="entry name" value="AAA"/>
    <property type="match status" value="1"/>
</dbReference>
<evidence type="ECO:0000259" key="12">
    <source>
        <dbReference type="PROSITE" id="PS50893"/>
    </source>
</evidence>
<keyword evidence="5" id="KW-0547">Nucleotide-binding</keyword>
<evidence type="ECO:0000313" key="14">
    <source>
        <dbReference type="EMBL" id="XDP44680.1"/>
    </source>
</evidence>
<dbReference type="InterPro" id="IPR027417">
    <property type="entry name" value="P-loop_NTPase"/>
</dbReference>
<dbReference type="Gene3D" id="1.20.1560.10">
    <property type="entry name" value="ABC transporter type 1, transmembrane domain"/>
    <property type="match status" value="1"/>
</dbReference>
<organism evidence="14">
    <name type="scientific">Sinomonas puerhi</name>
    <dbReference type="NCBI Taxonomy" id="3238584"/>
    <lineage>
        <taxon>Bacteria</taxon>
        <taxon>Bacillati</taxon>
        <taxon>Actinomycetota</taxon>
        <taxon>Actinomycetes</taxon>
        <taxon>Micrococcales</taxon>
        <taxon>Micrococcaceae</taxon>
        <taxon>Sinomonas</taxon>
    </lineage>
</organism>
<dbReference type="FunFam" id="3.40.50.300:FF:000299">
    <property type="entry name" value="ABC transporter ATP-binding protein/permease"/>
    <property type="match status" value="1"/>
</dbReference>
<feature type="domain" description="ABC transmembrane type-1" evidence="13">
    <location>
        <begin position="72"/>
        <end position="357"/>
    </location>
</feature>
<keyword evidence="3" id="KW-1003">Cell membrane</keyword>
<evidence type="ECO:0000256" key="5">
    <source>
        <dbReference type="ARBA" id="ARBA00022741"/>
    </source>
</evidence>
<sequence>MSQRPTRPGGGVRRNGDRKNSGSSPQPTRPQGERGTRGEDAVDLTWEASRTVRRRSLTLLGNLLRPVRARLWATLAMVVVSQATRAAGPAIIAFGIDRALPAFASGDPALTWLAGGGYLAAALITALLTAGYVTSTAKLSQAMLLDLRVWVFRHTQRLSLDFHETYTSGRIISRQTSDLEALRELLDSGVSSLASGLLFMAFTAITVFALDWPSGLIMLAAAVPMTLIARWYQIRSQRAFRASRVVSARLIVHFVETMTGIRAVKAFRKERANSAAYGKLADDYAVATYRSVMLNGVFQPGLVLTGNVTVAVILLVASFRVLEGNLAVGVLLAVVLSTKRFFSPLETIAMFYNSFQSAQAALEKVSGLLEEVPTVQPPRNPVPLPAARGEVTFESVAFSYGSGPEVLPEFTLRIPAGQTVALVGATGAGKSTLAKLVARFYDPSAGAVRLDGVDLRELSTADLRRAIVMVTQEAFLFSGSVADNIALGRPDASRAEIQAAARSVGAHEFISALPDGYDTDVTKRGGRVSAGQRQLISFARAVLAAPAVLILDEATSSLDIPSERLVQTGLARLLGGTAVGSARDTAGDTHARGRADDGGGAPQGGPPPRVAGRDEQDSRPSAPADHRGVAASAPRPTDGQEARPGVQGGRPGAQSTSSDARTAIIIAHRLSTVEIADRVLVVDGGRIVEDGTPAELLAGGGRFAALHGAWRDSLV</sequence>
<gene>
    <name evidence="14" type="ORF">AB5L97_15605</name>
</gene>
<dbReference type="Pfam" id="PF00005">
    <property type="entry name" value="ABC_tran"/>
    <property type="match status" value="1"/>
</dbReference>
<evidence type="ECO:0000256" key="10">
    <source>
        <dbReference type="SAM" id="MobiDB-lite"/>
    </source>
</evidence>
<feature type="compositionally biased region" description="Basic and acidic residues" evidence="10">
    <location>
        <begin position="31"/>
        <end position="40"/>
    </location>
</feature>
<feature type="transmembrane region" description="Helical" evidence="11">
    <location>
        <begin position="112"/>
        <end position="133"/>
    </location>
</feature>
<dbReference type="GO" id="GO:0016887">
    <property type="term" value="F:ATP hydrolysis activity"/>
    <property type="evidence" value="ECO:0007669"/>
    <property type="project" value="InterPro"/>
</dbReference>
<feature type="region of interest" description="Disordered" evidence="10">
    <location>
        <begin position="580"/>
        <end position="658"/>
    </location>
</feature>
<dbReference type="PROSITE" id="PS50929">
    <property type="entry name" value="ABC_TM1F"/>
    <property type="match status" value="1"/>
</dbReference>
<evidence type="ECO:0000256" key="3">
    <source>
        <dbReference type="ARBA" id="ARBA00022475"/>
    </source>
</evidence>
<dbReference type="GO" id="GO:0005886">
    <property type="term" value="C:plasma membrane"/>
    <property type="evidence" value="ECO:0007669"/>
    <property type="project" value="UniProtKB-SubCell"/>
</dbReference>
<dbReference type="Gene3D" id="3.40.50.300">
    <property type="entry name" value="P-loop containing nucleotide triphosphate hydrolases"/>
    <property type="match status" value="2"/>
</dbReference>
<feature type="region of interest" description="Disordered" evidence="10">
    <location>
        <begin position="1"/>
        <end position="42"/>
    </location>
</feature>
<evidence type="ECO:0000256" key="6">
    <source>
        <dbReference type="ARBA" id="ARBA00022840"/>
    </source>
</evidence>
<dbReference type="InterPro" id="IPR003439">
    <property type="entry name" value="ABC_transporter-like_ATP-bd"/>
</dbReference>
<dbReference type="InterPro" id="IPR017871">
    <property type="entry name" value="ABC_transporter-like_CS"/>
</dbReference>
<comment type="similarity">
    <text evidence="9">Belongs to the ABC transporter superfamily. Lipid exporter (TC 3.A.1.106) family.</text>
</comment>
<evidence type="ECO:0000256" key="11">
    <source>
        <dbReference type="SAM" id="Phobius"/>
    </source>
</evidence>
<dbReference type="InterPro" id="IPR039421">
    <property type="entry name" value="Type_1_exporter"/>
</dbReference>
<dbReference type="PANTHER" id="PTHR24221">
    <property type="entry name" value="ATP-BINDING CASSETTE SUB-FAMILY B"/>
    <property type="match status" value="1"/>
</dbReference>
<protein>
    <submittedName>
        <fullName evidence="14">ABC transporter ATP-binding protein</fullName>
    </submittedName>
</protein>
<evidence type="ECO:0000259" key="13">
    <source>
        <dbReference type="PROSITE" id="PS50929"/>
    </source>
</evidence>
<name>A0AB39L2X7_9MICC</name>
<dbReference type="CDD" id="cd18546">
    <property type="entry name" value="ABC_6TM_Rv0194_D2_like"/>
    <property type="match status" value="1"/>
</dbReference>
<keyword evidence="6 14" id="KW-0067">ATP-binding</keyword>
<evidence type="ECO:0000256" key="2">
    <source>
        <dbReference type="ARBA" id="ARBA00022448"/>
    </source>
</evidence>
<dbReference type="PANTHER" id="PTHR24221:SF654">
    <property type="entry name" value="ATP-BINDING CASSETTE SUB-FAMILY B MEMBER 6"/>
    <property type="match status" value="1"/>
</dbReference>
<feature type="compositionally biased region" description="Basic and acidic residues" evidence="10">
    <location>
        <begin position="611"/>
        <end position="628"/>
    </location>
</feature>
<evidence type="ECO:0000256" key="9">
    <source>
        <dbReference type="ARBA" id="ARBA00061644"/>
    </source>
</evidence>
<dbReference type="GO" id="GO:0034040">
    <property type="term" value="F:ATPase-coupled lipid transmembrane transporter activity"/>
    <property type="evidence" value="ECO:0007669"/>
    <property type="project" value="TreeGrafter"/>
</dbReference>
<dbReference type="GO" id="GO:0005524">
    <property type="term" value="F:ATP binding"/>
    <property type="evidence" value="ECO:0007669"/>
    <property type="project" value="UniProtKB-KW"/>
</dbReference>
<keyword evidence="7 11" id="KW-1133">Transmembrane helix</keyword>
<dbReference type="PROSITE" id="PS00211">
    <property type="entry name" value="ABC_TRANSPORTER_1"/>
    <property type="match status" value="1"/>
</dbReference>
<dbReference type="EMBL" id="CP163302">
    <property type="protein sequence ID" value="XDP44680.1"/>
    <property type="molecule type" value="Genomic_DNA"/>
</dbReference>